<dbReference type="FunFam" id="1.20.5.1160:FF:000002">
    <property type="entry name" value="Type I keratin 10"/>
    <property type="match status" value="1"/>
</dbReference>
<organism evidence="6 7">
    <name type="scientific">Kryptolebias marmoratus</name>
    <name type="common">Mangrove killifish</name>
    <name type="synonym">Rivulus marmoratus</name>
    <dbReference type="NCBI Taxonomy" id="37003"/>
    <lineage>
        <taxon>Eukaryota</taxon>
        <taxon>Metazoa</taxon>
        <taxon>Chordata</taxon>
        <taxon>Craniata</taxon>
        <taxon>Vertebrata</taxon>
        <taxon>Euteleostomi</taxon>
        <taxon>Actinopterygii</taxon>
        <taxon>Neopterygii</taxon>
        <taxon>Teleostei</taxon>
        <taxon>Neoteleostei</taxon>
        <taxon>Acanthomorphata</taxon>
        <taxon>Ovalentaria</taxon>
        <taxon>Atherinomorphae</taxon>
        <taxon>Cyprinodontiformes</taxon>
        <taxon>Rivulidae</taxon>
        <taxon>Kryptolebias</taxon>
    </lineage>
</organism>
<dbReference type="PROSITE" id="PS51842">
    <property type="entry name" value="IF_ROD_2"/>
    <property type="match status" value="1"/>
</dbReference>
<dbReference type="Gene3D" id="1.20.5.1160">
    <property type="entry name" value="Vasodilator-stimulated phosphoprotein"/>
    <property type="match status" value="1"/>
</dbReference>
<evidence type="ECO:0000313" key="7">
    <source>
        <dbReference type="Proteomes" id="UP000264800"/>
    </source>
</evidence>
<dbReference type="GO" id="GO:0005198">
    <property type="term" value="F:structural molecule activity"/>
    <property type="evidence" value="ECO:0007669"/>
    <property type="project" value="InterPro"/>
</dbReference>
<dbReference type="SMART" id="SM01391">
    <property type="entry name" value="Filament"/>
    <property type="match status" value="1"/>
</dbReference>
<dbReference type="FunFam" id="1.20.5.500:FF:000001">
    <property type="entry name" value="Type II keratin 23"/>
    <property type="match status" value="1"/>
</dbReference>
<feature type="coiled-coil region" evidence="4">
    <location>
        <begin position="281"/>
        <end position="308"/>
    </location>
</feature>
<evidence type="ECO:0000256" key="3">
    <source>
        <dbReference type="ARBA" id="ARBA00023054"/>
    </source>
</evidence>
<keyword evidence="1" id="KW-0416">Keratin</keyword>
<dbReference type="Pfam" id="PF00038">
    <property type="entry name" value="Filament"/>
    <property type="match status" value="1"/>
</dbReference>
<name>A0A3Q3BCQ0_KRYMA</name>
<dbReference type="InterPro" id="IPR002957">
    <property type="entry name" value="Keratin_I"/>
</dbReference>
<proteinExistence type="predicted"/>
<dbReference type="RefSeq" id="XP_017272440.1">
    <property type="nucleotide sequence ID" value="XM_017416951.3"/>
</dbReference>
<keyword evidence="3 4" id="KW-0175">Coiled coil</keyword>
<dbReference type="OrthoDB" id="2441647at2759"/>
<dbReference type="Ensembl" id="ENSKMAT00000027612.1">
    <property type="protein sequence ID" value="ENSKMAP00000027270.1"/>
    <property type="gene ID" value="ENSKMAG00000020226.1"/>
</dbReference>
<dbReference type="SUPFAM" id="SSF64593">
    <property type="entry name" value="Intermediate filament protein, coiled coil region"/>
    <property type="match status" value="2"/>
</dbReference>
<evidence type="ECO:0000256" key="4">
    <source>
        <dbReference type="SAM" id="Coils"/>
    </source>
</evidence>
<dbReference type="InterPro" id="IPR039008">
    <property type="entry name" value="IF_rod_dom"/>
</dbReference>
<dbReference type="GeneID" id="108236363"/>
<dbReference type="PANTHER" id="PTHR23239">
    <property type="entry name" value="INTERMEDIATE FILAMENT"/>
    <property type="match status" value="1"/>
</dbReference>
<dbReference type="Gene3D" id="1.20.5.500">
    <property type="entry name" value="Single helix bin"/>
    <property type="match status" value="1"/>
</dbReference>
<dbReference type="GeneTree" id="ENSGT00950000182969"/>
<evidence type="ECO:0000256" key="1">
    <source>
        <dbReference type="ARBA" id="ARBA00022744"/>
    </source>
</evidence>
<dbReference type="AlphaFoldDB" id="A0A3Q3BCQ0"/>
<dbReference type="PANTHER" id="PTHR23239:SF367">
    <property type="entry name" value="KERATIN 15-RELATED"/>
    <property type="match status" value="1"/>
</dbReference>
<feature type="coiled-coil region" evidence="4">
    <location>
        <begin position="77"/>
        <end position="111"/>
    </location>
</feature>
<dbReference type="OMA" id="HANIAHH"/>
<sequence>MSFSSRSYSQNVSQKTVSVYGGAGGRGTRASTSVCFLPAQGRTDNYNLSYKSFGGSLGLGNTEGLDLHVDETEKAAMQNLNNRLASYLEKVHKLEKENQLLEKQIREWYESKTVTTHDYSHYYVIIQELQDKIRAALVSNSKVVLDIDNAKLAADDFRMKYENEMSMRMAVEGDIAGLKRMLDEMNLIKMDLESQYESYKEELIMMKKNHEEELLAMRNQIGGQVNVSVDAPSPVDLNQVMTEIREHYESLIAKNRKDLEAWYQNKIATVEVEVKESSDSLMTQRTEVKDLKSVLQRLQIELQSELSMKSSLEGTLAETQVRYSDKLSGFQFEVTSKEDQSLQLKADRTKLNEEFGTLLDLKTRLESEIEQYRRLLDGEDDSSKQVITKVITVQETVIDGKVVQSSKSVGVNQIQ</sequence>
<evidence type="ECO:0000259" key="5">
    <source>
        <dbReference type="PROSITE" id="PS51842"/>
    </source>
</evidence>
<keyword evidence="7" id="KW-1185">Reference proteome</keyword>
<protein>
    <submittedName>
        <fullName evidence="6">Keratin 98</fullName>
    </submittedName>
</protein>
<reference evidence="6" key="1">
    <citation type="submission" date="2025-08" db="UniProtKB">
        <authorList>
            <consortium name="Ensembl"/>
        </authorList>
    </citation>
    <scope>IDENTIFICATION</scope>
</reference>
<reference evidence="6" key="2">
    <citation type="submission" date="2025-09" db="UniProtKB">
        <authorList>
            <consortium name="Ensembl"/>
        </authorList>
    </citation>
    <scope>IDENTIFICATION</scope>
</reference>
<evidence type="ECO:0000256" key="2">
    <source>
        <dbReference type="ARBA" id="ARBA00022754"/>
    </source>
</evidence>
<dbReference type="KEGG" id="kmr:108236363"/>
<keyword evidence="2" id="KW-0403">Intermediate filament</keyword>
<feature type="domain" description="IF rod" evidence="5">
    <location>
        <begin position="73"/>
        <end position="383"/>
    </location>
</feature>
<dbReference type="Proteomes" id="UP000264800">
    <property type="component" value="Unplaced"/>
</dbReference>
<evidence type="ECO:0000313" key="6">
    <source>
        <dbReference type="Ensembl" id="ENSKMAP00000027270.1"/>
    </source>
</evidence>
<accession>A0A3Q3BCQ0</accession>
<dbReference type="PRINTS" id="PR01248">
    <property type="entry name" value="TYPE1KERATIN"/>
</dbReference>
<dbReference type="STRING" id="37003.ENSKMAP00000027270"/>
<dbReference type="GO" id="GO:0005882">
    <property type="term" value="C:intermediate filament"/>
    <property type="evidence" value="ECO:0007669"/>
    <property type="project" value="UniProtKB-KW"/>
</dbReference>
<dbReference type="Gene3D" id="1.20.5.170">
    <property type="match status" value="1"/>
</dbReference>
<feature type="coiled-coil region" evidence="4">
    <location>
        <begin position="175"/>
        <end position="220"/>
    </location>
</feature>